<dbReference type="EMBL" id="FMZO01000002">
    <property type="protein sequence ID" value="SDC40983.1"/>
    <property type="molecule type" value="Genomic_DNA"/>
</dbReference>
<proteinExistence type="predicted"/>
<organism evidence="2 3">
    <name type="scientific">Niabella drilacis (strain DSM 25811 / CCM 8410 / CCUG 62505 / LMG 26954 / E90)</name>
    <dbReference type="NCBI Taxonomy" id="1285928"/>
    <lineage>
        <taxon>Bacteria</taxon>
        <taxon>Pseudomonadati</taxon>
        <taxon>Bacteroidota</taxon>
        <taxon>Chitinophagia</taxon>
        <taxon>Chitinophagales</taxon>
        <taxon>Chitinophagaceae</taxon>
        <taxon>Niabella</taxon>
    </lineage>
</organism>
<keyword evidence="3" id="KW-1185">Reference proteome</keyword>
<accession>A0A1G6LCT6</accession>
<evidence type="ECO:0000313" key="3">
    <source>
        <dbReference type="Proteomes" id="UP000198757"/>
    </source>
</evidence>
<evidence type="ECO:0000313" key="2">
    <source>
        <dbReference type="EMBL" id="SDC40983.1"/>
    </source>
</evidence>
<protein>
    <recommendedName>
        <fullName evidence="4">Outer membrane protein beta-barrel domain-containing protein</fullName>
    </recommendedName>
</protein>
<feature type="chain" id="PRO_5011545683" description="Outer membrane protein beta-barrel domain-containing protein" evidence="1">
    <location>
        <begin position="21"/>
        <end position="192"/>
    </location>
</feature>
<name>A0A1G6LCT6_NIADE</name>
<dbReference type="AlphaFoldDB" id="A0A1G6LCT6"/>
<dbReference type="STRING" id="1285928.SAMN04487894_102304"/>
<evidence type="ECO:0000256" key="1">
    <source>
        <dbReference type="SAM" id="SignalP"/>
    </source>
</evidence>
<feature type="signal peptide" evidence="1">
    <location>
        <begin position="1"/>
        <end position="20"/>
    </location>
</feature>
<dbReference type="RefSeq" id="WP_090388926.1">
    <property type="nucleotide sequence ID" value="NZ_FMZO01000002.1"/>
</dbReference>
<sequence length="192" mass="20305">MKKVVLAAAMGILSISFVQAQSMKNTLKVGVMVGAAVPNENAAANLGVDVSYQNLVTPHVGLGIATGYNHFFGKDNDLGGTTLQNNSFGVAPVAALVRYYPQAKGIYVGTDLGYGFITGDEKVASNSNVNRPDGGFYLKPELGWHNRNWNVFAHYTKVFTGDDGKINIGNATQKYNAGSIGVGVAYNIGLGR</sequence>
<evidence type="ECO:0008006" key="4">
    <source>
        <dbReference type="Google" id="ProtNLM"/>
    </source>
</evidence>
<gene>
    <name evidence="2" type="ORF">SAMN04487894_102304</name>
</gene>
<keyword evidence="1" id="KW-0732">Signal</keyword>
<dbReference type="Gene3D" id="2.40.160.20">
    <property type="match status" value="1"/>
</dbReference>
<reference evidence="3" key="1">
    <citation type="submission" date="2016-10" db="EMBL/GenBank/DDBJ databases">
        <authorList>
            <person name="Varghese N."/>
            <person name="Submissions S."/>
        </authorList>
    </citation>
    <scope>NUCLEOTIDE SEQUENCE [LARGE SCALE GENOMIC DNA]</scope>
    <source>
        <strain evidence="3">DSM 25811 / CCM 8410 / LMG 26954 / E90</strain>
    </source>
</reference>
<dbReference type="Proteomes" id="UP000198757">
    <property type="component" value="Unassembled WGS sequence"/>
</dbReference>
<dbReference type="OrthoDB" id="1492374at2"/>